<keyword evidence="2" id="KW-0808">Transferase</keyword>
<dbReference type="Pfam" id="PF00294">
    <property type="entry name" value="PfkB"/>
    <property type="match status" value="1"/>
</dbReference>
<keyword evidence="3" id="KW-1185">Reference proteome</keyword>
<sequence>MTAPPFDPLSHLREPADAPAVEPEADVLLYGTVFLDLVLTGIDGGVTPGTEVWASGMGSSPGGIANLAVATSRLGLRTTLAAAFGDDAYGDFCWRTLEEQEGVALTRSRRYPDWHTPVTVSLAVDGDRSMISHGHPSPEPASALIGDPPRTRIALLDLHADDLSWTTKARQQGALLFADAGWDATGEWSTELLDRLDGIHAFTPNAVEAMAYTRSRTPHEAMYALADRVPLVVVTNGAEGALAVDSSTGEEEHVPALHVEAVDATGAGDVFHAAIALGTLARWPLRDRLAFATLCSGLAVQHVGGSLAAPGWGDIVDWWRRVKADPSGTARCASVRRRFAFLDEIVPDVPQHAVRRAQATIARQSDV</sequence>
<organism evidence="2 3">
    <name type="scientific">Janibacter melonis</name>
    <dbReference type="NCBI Taxonomy" id="262209"/>
    <lineage>
        <taxon>Bacteria</taxon>
        <taxon>Bacillati</taxon>
        <taxon>Actinomycetota</taxon>
        <taxon>Actinomycetes</taxon>
        <taxon>Micrococcales</taxon>
        <taxon>Intrasporangiaceae</taxon>
        <taxon>Janibacter</taxon>
    </lineage>
</organism>
<evidence type="ECO:0000313" key="2">
    <source>
        <dbReference type="EMBL" id="OAB89038.1"/>
    </source>
</evidence>
<accession>A0A176QHD1</accession>
<dbReference type="PANTHER" id="PTHR42774:SF3">
    <property type="entry name" value="KETOHEXOKINASE"/>
    <property type="match status" value="1"/>
</dbReference>
<dbReference type="EMBL" id="LQZG01000001">
    <property type="protein sequence ID" value="OAB89038.1"/>
    <property type="molecule type" value="Genomic_DNA"/>
</dbReference>
<feature type="domain" description="Carbohydrate kinase PfkB" evidence="1">
    <location>
        <begin position="53"/>
        <end position="307"/>
    </location>
</feature>
<name>A0A176QHD1_9MICO</name>
<comment type="caution">
    <text evidence="2">The sequence shown here is derived from an EMBL/GenBank/DDBJ whole genome shotgun (WGS) entry which is preliminary data.</text>
</comment>
<dbReference type="AlphaFoldDB" id="A0A176QHD1"/>
<evidence type="ECO:0000313" key="3">
    <source>
        <dbReference type="Proteomes" id="UP000076976"/>
    </source>
</evidence>
<dbReference type="RefSeq" id="WP_068272099.1">
    <property type="nucleotide sequence ID" value="NZ_LQZG01000001.1"/>
</dbReference>
<reference evidence="2 3" key="1">
    <citation type="submission" date="2016-01" db="EMBL/GenBank/DDBJ databases">
        <title>Janibacter melonis strain CD11_4 genome sequencing and assembly.</title>
        <authorList>
            <person name="Nair G.R."/>
            <person name="Kaur G."/>
            <person name="Chander A.M."/>
            <person name="Mayilraj S."/>
        </authorList>
    </citation>
    <scope>NUCLEOTIDE SEQUENCE [LARGE SCALE GENOMIC DNA]</scope>
    <source>
        <strain evidence="2 3">CD11-4</strain>
    </source>
</reference>
<protein>
    <submittedName>
        <fullName evidence="2">Carbohydrate kinase</fullName>
    </submittedName>
</protein>
<dbReference type="SUPFAM" id="SSF53613">
    <property type="entry name" value="Ribokinase-like"/>
    <property type="match status" value="1"/>
</dbReference>
<dbReference type="STRING" id="262209.AWH69_04600"/>
<proteinExistence type="predicted"/>
<dbReference type="InterPro" id="IPR029056">
    <property type="entry name" value="Ribokinase-like"/>
</dbReference>
<dbReference type="PANTHER" id="PTHR42774">
    <property type="entry name" value="PHOSPHOTRANSFERASE SYSTEM TRANSPORT PROTEIN"/>
    <property type="match status" value="1"/>
</dbReference>
<gene>
    <name evidence="2" type="ORF">AWH69_04600</name>
</gene>
<evidence type="ECO:0000259" key="1">
    <source>
        <dbReference type="Pfam" id="PF00294"/>
    </source>
</evidence>
<dbReference type="InterPro" id="IPR052562">
    <property type="entry name" value="Ketohexokinase-related"/>
</dbReference>
<dbReference type="GO" id="GO:0016301">
    <property type="term" value="F:kinase activity"/>
    <property type="evidence" value="ECO:0007669"/>
    <property type="project" value="UniProtKB-KW"/>
</dbReference>
<dbReference type="Proteomes" id="UP000076976">
    <property type="component" value="Unassembled WGS sequence"/>
</dbReference>
<dbReference type="Gene3D" id="3.40.1190.20">
    <property type="match status" value="1"/>
</dbReference>
<keyword evidence="2" id="KW-0418">Kinase</keyword>
<dbReference type="InterPro" id="IPR011611">
    <property type="entry name" value="PfkB_dom"/>
</dbReference>